<dbReference type="Pfam" id="PF00400">
    <property type="entry name" value="WD40"/>
    <property type="match status" value="1"/>
</dbReference>
<dbReference type="InterPro" id="IPR036322">
    <property type="entry name" value="WD40_repeat_dom_sf"/>
</dbReference>
<evidence type="ECO:0000256" key="5">
    <source>
        <dbReference type="ARBA" id="ARBA00022737"/>
    </source>
</evidence>
<gene>
    <name evidence="8" type="ORF">KQ657_005152</name>
</gene>
<dbReference type="InterPro" id="IPR045227">
    <property type="entry name" value="WDR18/Ipi3/RID3"/>
</dbReference>
<dbReference type="GO" id="GO:0120330">
    <property type="term" value="C:rixosome complex"/>
    <property type="evidence" value="ECO:0007669"/>
    <property type="project" value="UniProtKB-UniRule"/>
</dbReference>
<keyword evidence="4 7" id="KW-0853">WD repeat</keyword>
<dbReference type="InterPro" id="IPR015943">
    <property type="entry name" value="WD40/YVTN_repeat-like_dom_sf"/>
</dbReference>
<comment type="similarity">
    <text evidence="2 7">Belongs to the WD repeat IPI3/WDR18 family.</text>
</comment>
<evidence type="ECO:0000256" key="6">
    <source>
        <dbReference type="ARBA" id="ARBA00026229"/>
    </source>
</evidence>
<dbReference type="GO" id="GO:0006261">
    <property type="term" value="P:DNA-templated DNA replication"/>
    <property type="evidence" value="ECO:0007669"/>
    <property type="project" value="TreeGrafter"/>
</dbReference>
<keyword evidence="5" id="KW-0677">Repeat</keyword>
<comment type="subcellular location">
    <subcellularLocation>
        <location evidence="7">Nucleus</location>
    </subcellularLocation>
</comment>
<comment type="subunit">
    <text evidence="3 7">Component of the RIX1 complex, composed of IPI1, RIX1/IPI2 and IPI3 in a 1:2:2 stoichiometry. The complex interacts (via RIX1) with MDN1 (via its hexameric AAA ATPase ring) and the pre-60S ribosome particles.</text>
</comment>
<keyword evidence="7" id="KW-0698">rRNA processing</keyword>
<accession>A0A9P7V9Z5</accession>
<dbReference type="GO" id="GO:0006364">
    <property type="term" value="P:rRNA processing"/>
    <property type="evidence" value="ECO:0007669"/>
    <property type="project" value="UniProtKB-UniRule"/>
</dbReference>
<reference evidence="8" key="1">
    <citation type="submission" date="2021-03" db="EMBL/GenBank/DDBJ databases">
        <authorList>
            <person name="Palmer J.M."/>
        </authorList>
    </citation>
    <scope>NUCLEOTIDE SEQUENCE</scope>
    <source>
        <strain evidence="8">ARV_011</strain>
    </source>
</reference>
<dbReference type="Proteomes" id="UP000790833">
    <property type="component" value="Unassembled WGS sequence"/>
</dbReference>
<comment type="function">
    <text evidence="1 7">Component of the RIX1 complex required for processing of ITS2 sequences from 35S pre-rRNA.</text>
</comment>
<evidence type="ECO:0000256" key="7">
    <source>
        <dbReference type="RuleBase" id="RU369067"/>
    </source>
</evidence>
<evidence type="ECO:0000256" key="1">
    <source>
        <dbReference type="ARBA" id="ARBA00002355"/>
    </source>
</evidence>
<evidence type="ECO:0000313" key="9">
    <source>
        <dbReference type="Proteomes" id="UP000790833"/>
    </source>
</evidence>
<dbReference type="SMART" id="SM00320">
    <property type="entry name" value="WD40"/>
    <property type="match status" value="5"/>
</dbReference>
<dbReference type="AlphaFoldDB" id="A0A9P7V9Z5"/>
<dbReference type="InterPro" id="IPR001680">
    <property type="entry name" value="WD40_rpt"/>
</dbReference>
<dbReference type="PANTHER" id="PTHR18763">
    <property type="entry name" value="WD-REPEAT PROTEIN 18"/>
    <property type="match status" value="1"/>
</dbReference>
<dbReference type="OrthoDB" id="756370at2759"/>
<evidence type="ECO:0000256" key="3">
    <source>
        <dbReference type="ARBA" id="ARBA00011141"/>
    </source>
</evidence>
<dbReference type="Gene3D" id="2.130.10.10">
    <property type="entry name" value="YVTN repeat-like/Quinoprotein amine dehydrogenase"/>
    <property type="match status" value="1"/>
</dbReference>
<evidence type="ECO:0000313" key="8">
    <source>
        <dbReference type="EMBL" id="KAG7193953.1"/>
    </source>
</evidence>
<evidence type="ECO:0000256" key="2">
    <source>
        <dbReference type="ARBA" id="ARBA00010143"/>
    </source>
</evidence>
<comment type="caution">
    <text evidence="8">The sequence shown here is derived from an EMBL/GenBank/DDBJ whole genome shotgun (WGS) entry which is preliminary data.</text>
</comment>
<protein>
    <recommendedName>
        <fullName evidence="6 7">Pre-rRNA-processing protein IPI3</fullName>
    </recommendedName>
</protein>
<organism evidence="8 9">
    <name type="scientific">Scheffersomyces spartinae</name>
    <dbReference type="NCBI Taxonomy" id="45513"/>
    <lineage>
        <taxon>Eukaryota</taxon>
        <taxon>Fungi</taxon>
        <taxon>Dikarya</taxon>
        <taxon>Ascomycota</taxon>
        <taxon>Saccharomycotina</taxon>
        <taxon>Pichiomycetes</taxon>
        <taxon>Debaryomycetaceae</taxon>
        <taxon>Scheffersomyces</taxon>
    </lineage>
</organism>
<dbReference type="GeneID" id="66118526"/>
<name>A0A9P7V9Z5_9ASCO</name>
<keyword evidence="9" id="KW-1185">Reference proteome</keyword>
<dbReference type="EMBL" id="JAHMUF010000009">
    <property type="protein sequence ID" value="KAG7193953.1"/>
    <property type="molecule type" value="Genomic_DNA"/>
</dbReference>
<keyword evidence="7" id="KW-0539">Nucleus</keyword>
<proteinExistence type="inferred from homology"/>
<dbReference type="GO" id="GO:0005656">
    <property type="term" value="C:nuclear pre-replicative complex"/>
    <property type="evidence" value="ECO:0007669"/>
    <property type="project" value="TreeGrafter"/>
</dbReference>
<dbReference type="SUPFAM" id="SSF50978">
    <property type="entry name" value="WD40 repeat-like"/>
    <property type="match status" value="1"/>
</dbReference>
<dbReference type="RefSeq" id="XP_043049500.1">
    <property type="nucleotide sequence ID" value="XM_043195795.1"/>
</dbReference>
<dbReference type="PANTHER" id="PTHR18763:SF0">
    <property type="entry name" value="WD REPEAT-CONTAINING PROTEIN 18"/>
    <property type="match status" value="1"/>
</dbReference>
<sequence length="489" mass="54226">MDEAVFYVAEGDPADKHSQESIAYHVSVHGHQQHAAFKLANAPQNGAVLTGTGPQERLFVAQKKKALINVYSWGKESIDQRIPVPEEISCLTLVHHPNTTTAINNPHELANFRLPWLLVAGSPTGKLYVWELSSGALLCVKHAHYQGMRKAVVTRCGTFIITVGDDGRCMVWRTIDLISFTDKAQSDVSTNALFHSMADHTLPITDVVLSPTGQLQDLKVYTSSQDGTVREYDLLTKQLVTTFVLPNPVTSLCLDPASRLLYCGLNNGVIRSVPMYTVNKHNQTLEHIGGLGSIVTVSENDPNLEFTFVNHQSNDSETLVTQLKVSLDGTLLISGDSKGRVLISDIISKQVIKSLTSLNSSISFIETQVLPSDFNDSGLLRGDKKHRLIPNLKRILAGGEERHKHELNIQITDEVEEHDDFHSWLAQKSREELEFKNLSDVNSQITSADVESSNSTELQLKLDKISAAYTALRKNHEDLFEKYKAVIND</sequence>
<evidence type="ECO:0000256" key="4">
    <source>
        <dbReference type="ARBA" id="ARBA00022574"/>
    </source>
</evidence>